<evidence type="ECO:0000313" key="1">
    <source>
        <dbReference type="EMBL" id="OAQ65517.1"/>
    </source>
</evidence>
<name>A0A179FJG0_METCM</name>
<dbReference type="Proteomes" id="UP000078397">
    <property type="component" value="Unassembled WGS sequence"/>
</dbReference>
<dbReference type="EMBL" id="LSBJ02000005">
    <property type="protein sequence ID" value="OAQ65517.1"/>
    <property type="molecule type" value="Genomic_DNA"/>
</dbReference>
<protein>
    <submittedName>
        <fullName evidence="1">Uncharacterized protein</fullName>
    </submittedName>
</protein>
<organism evidence="1 2">
    <name type="scientific">Pochonia chlamydosporia 170</name>
    <dbReference type="NCBI Taxonomy" id="1380566"/>
    <lineage>
        <taxon>Eukaryota</taxon>
        <taxon>Fungi</taxon>
        <taxon>Dikarya</taxon>
        <taxon>Ascomycota</taxon>
        <taxon>Pezizomycotina</taxon>
        <taxon>Sordariomycetes</taxon>
        <taxon>Hypocreomycetidae</taxon>
        <taxon>Hypocreales</taxon>
        <taxon>Clavicipitaceae</taxon>
        <taxon>Pochonia</taxon>
    </lineage>
</organism>
<proteinExistence type="predicted"/>
<dbReference type="AlphaFoldDB" id="A0A179FJG0"/>
<accession>A0A179FJG0</accession>
<evidence type="ECO:0000313" key="2">
    <source>
        <dbReference type="Proteomes" id="UP000078397"/>
    </source>
</evidence>
<keyword evidence="2" id="KW-1185">Reference proteome</keyword>
<comment type="caution">
    <text evidence="1">The sequence shown here is derived from an EMBL/GenBank/DDBJ whole genome shotgun (WGS) entry which is preliminary data.</text>
</comment>
<sequence>MGQFSSTSLPKESDLVSGVLRGSPALQRRYGYATDVIRPLRECEFESDNQNILQGRQRHLQYQSMQNKLPDTASFESIRPSLLKLSREQSFTYSHHLHMFIMRPGMSVG</sequence>
<dbReference type="RefSeq" id="XP_018142831.1">
    <property type="nucleotide sequence ID" value="XM_018294105.1"/>
</dbReference>
<gene>
    <name evidence="1" type="ORF">VFPPC_16352</name>
</gene>
<reference evidence="1 2" key="1">
    <citation type="journal article" date="2016" name="PLoS Pathog.">
        <title>Biosynthesis of antibiotic leucinostatins in bio-control fungus Purpureocillium lilacinum and their inhibition on phytophthora revealed by genome mining.</title>
        <authorList>
            <person name="Wang G."/>
            <person name="Liu Z."/>
            <person name="Lin R."/>
            <person name="Li E."/>
            <person name="Mao Z."/>
            <person name="Ling J."/>
            <person name="Yang Y."/>
            <person name="Yin W.B."/>
            <person name="Xie B."/>
        </authorList>
    </citation>
    <scope>NUCLEOTIDE SEQUENCE [LARGE SCALE GENOMIC DNA]</scope>
    <source>
        <strain evidence="1">170</strain>
    </source>
</reference>
<dbReference type="GeneID" id="28858099"/>
<dbReference type="KEGG" id="pchm:VFPPC_16352"/>